<dbReference type="Pfam" id="PF00440">
    <property type="entry name" value="TetR_N"/>
    <property type="match status" value="1"/>
</dbReference>
<evidence type="ECO:0000313" key="8">
    <source>
        <dbReference type="Proteomes" id="UP001519654"/>
    </source>
</evidence>
<evidence type="ECO:0000256" key="4">
    <source>
        <dbReference type="PROSITE-ProRule" id="PRU00335"/>
    </source>
</evidence>
<dbReference type="PANTHER" id="PTHR30055:SF234">
    <property type="entry name" value="HTH-TYPE TRANSCRIPTIONAL REGULATOR BETI"/>
    <property type="match status" value="1"/>
</dbReference>
<evidence type="ECO:0000256" key="3">
    <source>
        <dbReference type="ARBA" id="ARBA00023163"/>
    </source>
</evidence>
<dbReference type="PRINTS" id="PR00455">
    <property type="entry name" value="HTHTETR"/>
</dbReference>
<keyword evidence="1" id="KW-0805">Transcription regulation</keyword>
<dbReference type="Gene3D" id="1.10.357.10">
    <property type="entry name" value="Tetracycline Repressor, domain 2"/>
    <property type="match status" value="1"/>
</dbReference>
<keyword evidence="2 4" id="KW-0238">DNA-binding</keyword>
<feature type="region of interest" description="Disordered" evidence="5">
    <location>
        <begin position="117"/>
        <end position="137"/>
    </location>
</feature>
<accession>A0ABS5YNX6</accession>
<dbReference type="Proteomes" id="UP001519654">
    <property type="component" value="Unassembled WGS sequence"/>
</dbReference>
<dbReference type="InterPro" id="IPR009057">
    <property type="entry name" value="Homeodomain-like_sf"/>
</dbReference>
<reference evidence="7 8" key="1">
    <citation type="submission" date="2021-06" db="EMBL/GenBank/DDBJ databases">
        <title>Actinoplanes lichenicola sp. nov., and Actinoplanes ovalisporus sp. nov., isolated from lichen in Thailand.</title>
        <authorList>
            <person name="Saeng-In P."/>
            <person name="Kanchanasin P."/>
            <person name="Yuki M."/>
            <person name="Kudo T."/>
            <person name="Ohkuma M."/>
            <person name="Phongsopitanun W."/>
            <person name="Tanasupawat S."/>
        </authorList>
    </citation>
    <scope>NUCLEOTIDE SEQUENCE [LARGE SCALE GENOMIC DNA]</scope>
    <source>
        <strain evidence="7 8">NBRC 110975</strain>
    </source>
</reference>
<feature type="DNA-binding region" description="H-T-H motif" evidence="4">
    <location>
        <begin position="37"/>
        <end position="56"/>
    </location>
</feature>
<evidence type="ECO:0000256" key="5">
    <source>
        <dbReference type="SAM" id="MobiDB-lite"/>
    </source>
</evidence>
<comment type="caution">
    <text evidence="7">The sequence shown here is derived from an EMBL/GenBank/DDBJ whole genome shotgun (WGS) entry which is preliminary data.</text>
</comment>
<evidence type="ECO:0000313" key="7">
    <source>
        <dbReference type="EMBL" id="MBU2665156.1"/>
    </source>
</evidence>
<keyword evidence="3" id="KW-0804">Transcription</keyword>
<protein>
    <submittedName>
        <fullName evidence="7">TetR/AcrR family transcriptional regulator</fullName>
    </submittedName>
</protein>
<gene>
    <name evidence="7" type="ORF">KOI35_16760</name>
</gene>
<dbReference type="InterPro" id="IPR050109">
    <property type="entry name" value="HTH-type_TetR-like_transc_reg"/>
</dbReference>
<organism evidence="7 8">
    <name type="scientific">Paractinoplanes bogorensis</name>
    <dbReference type="NCBI Taxonomy" id="1610840"/>
    <lineage>
        <taxon>Bacteria</taxon>
        <taxon>Bacillati</taxon>
        <taxon>Actinomycetota</taxon>
        <taxon>Actinomycetes</taxon>
        <taxon>Micromonosporales</taxon>
        <taxon>Micromonosporaceae</taxon>
        <taxon>Paractinoplanes</taxon>
    </lineage>
</organism>
<proteinExistence type="predicted"/>
<name>A0ABS5YNX6_9ACTN</name>
<dbReference type="RefSeq" id="WP_215788388.1">
    <property type="nucleotide sequence ID" value="NZ_JAHKKG010000005.1"/>
</dbReference>
<feature type="domain" description="HTH tetR-type" evidence="6">
    <location>
        <begin position="15"/>
        <end position="74"/>
    </location>
</feature>
<evidence type="ECO:0000256" key="2">
    <source>
        <dbReference type="ARBA" id="ARBA00023125"/>
    </source>
</evidence>
<dbReference type="SUPFAM" id="SSF46689">
    <property type="entry name" value="Homeodomain-like"/>
    <property type="match status" value="1"/>
</dbReference>
<sequence length="204" mass="21513">MTDTGRRRAPGMTAEQRREMIVRAALPLVAELGAGVTTAKIARAAGIGEATIFRVFEDKNAVLTACVAAAMDPAQVLGELQSISLDQPLAARLTEAIEALDAHLHRMGAVIGALAATGPRSRPAPDSPEARSFSASRAASQSATRQAVLELFEPDQSHLRQPADRVTSTFLGVFFGRHRLGSAEPVPTEDLVDLFLHGALTPAA</sequence>
<keyword evidence="8" id="KW-1185">Reference proteome</keyword>
<dbReference type="PANTHER" id="PTHR30055">
    <property type="entry name" value="HTH-TYPE TRANSCRIPTIONAL REGULATOR RUTR"/>
    <property type="match status" value="1"/>
</dbReference>
<dbReference type="InterPro" id="IPR001647">
    <property type="entry name" value="HTH_TetR"/>
</dbReference>
<dbReference type="PROSITE" id="PS50977">
    <property type="entry name" value="HTH_TETR_2"/>
    <property type="match status" value="1"/>
</dbReference>
<evidence type="ECO:0000259" key="6">
    <source>
        <dbReference type="PROSITE" id="PS50977"/>
    </source>
</evidence>
<evidence type="ECO:0000256" key="1">
    <source>
        <dbReference type="ARBA" id="ARBA00023015"/>
    </source>
</evidence>
<dbReference type="EMBL" id="JAHKKG010000005">
    <property type="protein sequence ID" value="MBU2665156.1"/>
    <property type="molecule type" value="Genomic_DNA"/>
</dbReference>